<organism evidence="2 3">
    <name type="scientific">Haloferax volcanii (strain ATCC 29605 / DSM 3757 / JCM 8879 / NBRC 14742 / NCIMB 2012 / VKM B-1768 / DS2)</name>
    <name type="common">Halobacterium volcanii</name>
    <dbReference type="NCBI Taxonomy" id="309800"/>
    <lineage>
        <taxon>Archaea</taxon>
        <taxon>Methanobacteriati</taxon>
        <taxon>Methanobacteriota</taxon>
        <taxon>Stenosarchaea group</taxon>
        <taxon>Halobacteria</taxon>
        <taxon>Halobacteriales</taxon>
        <taxon>Haloferacaceae</taxon>
        <taxon>Haloferax</taxon>
    </lineage>
</organism>
<evidence type="ECO:0000256" key="1">
    <source>
        <dbReference type="SAM" id="MobiDB-lite"/>
    </source>
</evidence>
<reference evidence="2 3" key="2">
    <citation type="journal article" date="2014" name="PLoS Genet.">
        <title>Phylogenetically driven sequencing of extremely halophilic archaea reveals strategies for static and dynamic osmo-response.</title>
        <authorList>
            <person name="Becker E.A."/>
            <person name="Seitzer P.M."/>
            <person name="Tritt A."/>
            <person name="Larsen D."/>
            <person name="Krusor M."/>
            <person name="Yao A.I."/>
            <person name="Wu D."/>
            <person name="Madern D."/>
            <person name="Eisen J.A."/>
            <person name="Darling A.E."/>
            <person name="Facciotti M.T."/>
        </authorList>
    </citation>
    <scope>NUCLEOTIDE SEQUENCE [LARGE SCALE GENOMIC DNA]</scope>
    <source>
        <strain evidence="3">ATCC 29605 / DSM 3757 / JCM 8879 / NBRC 14742 / NCIMB 2012 / VKM B-1768 / DS2</strain>
    </source>
</reference>
<dbReference type="RefSeq" id="WP_004042554.1">
    <property type="nucleotide sequence ID" value="NC_013967.1"/>
</dbReference>
<proteinExistence type="predicted"/>
<gene>
    <name evidence="2" type="ORF">C498_07990</name>
</gene>
<sequence length="242" mass="26477">MHEGRLAVDIETASPNGQPSDFRNTDDFELVAVGLGHRAGDDATVDVEVLLRNGDWSLDHTADLLRRVVEWCEARGAGGEGVVTYNGEYFDEHHLRAWADRVADAGVWADAPRRIDALFADHVDLGTLAAEAYPEAVRPNRDIPALWKACKEAGVDQPTVWYDDYDLPAGYLDRLGVEADHVKGAHVGEALGEAYVEGVVAELDHTRTHAELTRLLVDYAAGDIEPLFSLHDALRRADASAD</sequence>
<dbReference type="GeneID" id="8925159"/>
<comment type="caution">
    <text evidence="2">The sequence shown here is derived from an EMBL/GenBank/DDBJ whole genome shotgun (WGS) entry which is preliminary data.</text>
</comment>
<dbReference type="InterPro" id="IPR012337">
    <property type="entry name" value="RNaseH-like_sf"/>
</dbReference>
<evidence type="ECO:0000313" key="3">
    <source>
        <dbReference type="Proteomes" id="UP000011532"/>
    </source>
</evidence>
<protein>
    <submittedName>
        <fullName evidence="2">Uncharacterized protein</fullName>
    </submittedName>
</protein>
<dbReference type="OrthoDB" id="323192at2157"/>
<dbReference type="AlphaFoldDB" id="A0A384KFD3"/>
<name>A0A384KFD3_HALVD</name>
<feature type="region of interest" description="Disordered" evidence="1">
    <location>
        <begin position="1"/>
        <end position="21"/>
    </location>
</feature>
<accession>A0A384KFD3</accession>
<reference evidence="3" key="1">
    <citation type="submission" date="2012-11" db="EMBL/GenBank/DDBJ databases">
        <authorList>
            <person name="Becker E.A."/>
            <person name="Seitzer P."/>
            <person name="Tritt A."/>
            <person name="Larsen D."/>
            <person name="Yao A."/>
            <person name="Wu D."/>
            <person name="Darling A."/>
            <person name="Eisen J.A."/>
            <person name="Facciotti M.T."/>
        </authorList>
    </citation>
    <scope>NUCLEOTIDE SEQUENCE [LARGE SCALE GENOMIC DNA]</scope>
    <source>
        <strain evidence="3">ATCC 29605 / DSM 3757 / JCM 8879 / NBRC 14742 / NCIMB 2012 / VKM B-1768 / DS2</strain>
    </source>
</reference>
<evidence type="ECO:0000313" key="2">
    <source>
        <dbReference type="EMBL" id="ELY32451.1"/>
    </source>
</evidence>
<dbReference type="EMBL" id="AOHU01000046">
    <property type="protein sequence ID" value="ELY32451.1"/>
    <property type="molecule type" value="Genomic_DNA"/>
</dbReference>
<dbReference type="SUPFAM" id="SSF53098">
    <property type="entry name" value="Ribonuclease H-like"/>
    <property type="match status" value="1"/>
</dbReference>
<dbReference type="Proteomes" id="UP000011532">
    <property type="component" value="Unassembled WGS sequence"/>
</dbReference>